<evidence type="ECO:0000256" key="5">
    <source>
        <dbReference type="ARBA" id="ARBA00023125"/>
    </source>
</evidence>
<evidence type="ECO:0000256" key="1">
    <source>
        <dbReference type="ARBA" id="ARBA00013860"/>
    </source>
</evidence>
<keyword evidence="2 7" id="KW-0963">Cytoplasm</keyword>
<dbReference type="Pfam" id="PF02381">
    <property type="entry name" value="MraZ"/>
    <property type="match status" value="2"/>
</dbReference>
<dbReference type="InterPro" id="IPR003444">
    <property type="entry name" value="MraZ"/>
</dbReference>
<evidence type="ECO:0000256" key="6">
    <source>
        <dbReference type="ARBA" id="ARBA00023163"/>
    </source>
</evidence>
<dbReference type="HAMAP" id="MF_01008">
    <property type="entry name" value="MraZ"/>
    <property type="match status" value="1"/>
</dbReference>
<dbReference type="CDD" id="cd16320">
    <property type="entry name" value="MraZ_N"/>
    <property type="match status" value="1"/>
</dbReference>
<evidence type="ECO:0000256" key="3">
    <source>
        <dbReference type="ARBA" id="ARBA00022737"/>
    </source>
</evidence>
<sequence>MFLGSYTPSFDILSRRVALPKKIRAYLAKDEIVLSYGFEKCLFGFDYSSWQKEMAKQLSLPLHEKRPRDIRRIVFATATVIKLDDQGRFVIPGNLQKYAKIRRPIIVGAGDHFEIWDENIWARQLKLLEKFSK</sequence>
<organism evidence="9 10">
    <name type="scientific">Candidatus Curtissbacteria bacterium GW2011_GWA1_40_16</name>
    <dbReference type="NCBI Taxonomy" id="1618405"/>
    <lineage>
        <taxon>Bacteria</taxon>
        <taxon>Candidatus Curtissiibacteriota</taxon>
    </lineage>
</organism>
<evidence type="ECO:0000256" key="4">
    <source>
        <dbReference type="ARBA" id="ARBA00023015"/>
    </source>
</evidence>
<comment type="caution">
    <text evidence="9">The sequence shown here is derived from an EMBL/GenBank/DDBJ whole genome shotgun (WGS) entry which is preliminary data.</text>
</comment>
<evidence type="ECO:0000313" key="9">
    <source>
        <dbReference type="EMBL" id="KKR47941.1"/>
    </source>
</evidence>
<dbReference type="InterPro" id="IPR037914">
    <property type="entry name" value="SpoVT-AbrB_sf"/>
</dbReference>
<evidence type="ECO:0000313" key="10">
    <source>
        <dbReference type="Proteomes" id="UP000034531"/>
    </source>
</evidence>
<dbReference type="EMBL" id="LBYI01000053">
    <property type="protein sequence ID" value="KKR47941.1"/>
    <property type="molecule type" value="Genomic_DNA"/>
</dbReference>
<dbReference type="Gene3D" id="3.40.1550.20">
    <property type="entry name" value="Transcriptional regulator MraZ domain"/>
    <property type="match status" value="1"/>
</dbReference>
<reference evidence="9 10" key="1">
    <citation type="journal article" date="2015" name="Nature">
        <title>rRNA introns, odd ribosomes, and small enigmatic genomes across a large radiation of phyla.</title>
        <authorList>
            <person name="Brown C.T."/>
            <person name="Hug L.A."/>
            <person name="Thomas B.C."/>
            <person name="Sharon I."/>
            <person name="Castelle C.J."/>
            <person name="Singh A."/>
            <person name="Wilkins M.J."/>
            <person name="Williams K.H."/>
            <person name="Banfield J.F."/>
        </authorList>
    </citation>
    <scope>NUCLEOTIDE SEQUENCE [LARGE SCALE GENOMIC DNA]</scope>
</reference>
<dbReference type="InterPro" id="IPR035644">
    <property type="entry name" value="MraZ_C"/>
</dbReference>
<comment type="subunit">
    <text evidence="7">Forms oligomers.</text>
</comment>
<evidence type="ECO:0000259" key="8">
    <source>
        <dbReference type="PROSITE" id="PS51740"/>
    </source>
</evidence>
<dbReference type="GO" id="GO:0009295">
    <property type="term" value="C:nucleoid"/>
    <property type="evidence" value="ECO:0007669"/>
    <property type="project" value="UniProtKB-SubCell"/>
</dbReference>
<keyword evidence="5 7" id="KW-0238">DNA-binding</keyword>
<comment type="subcellular location">
    <subcellularLocation>
        <location evidence="7">Cytoplasm</location>
        <location evidence="7">Nucleoid</location>
    </subcellularLocation>
</comment>
<dbReference type="CDD" id="cd16321">
    <property type="entry name" value="MraZ_C"/>
    <property type="match status" value="1"/>
</dbReference>
<keyword evidence="3" id="KW-0677">Repeat</keyword>
<evidence type="ECO:0000256" key="7">
    <source>
        <dbReference type="HAMAP-Rule" id="MF_01008"/>
    </source>
</evidence>
<dbReference type="InterPro" id="IPR035642">
    <property type="entry name" value="MraZ_N"/>
</dbReference>
<protein>
    <recommendedName>
        <fullName evidence="1 7">Transcriptional regulator MraZ</fullName>
    </recommendedName>
</protein>
<dbReference type="GO" id="GO:2000143">
    <property type="term" value="P:negative regulation of DNA-templated transcription initiation"/>
    <property type="evidence" value="ECO:0007669"/>
    <property type="project" value="TreeGrafter"/>
</dbReference>
<accession>A0A0G0RDH1</accession>
<proteinExistence type="inferred from homology"/>
<dbReference type="InterPro" id="IPR038619">
    <property type="entry name" value="MraZ_sf"/>
</dbReference>
<keyword evidence="4 7" id="KW-0805">Transcription regulation</keyword>
<dbReference type="Proteomes" id="UP000034531">
    <property type="component" value="Unassembled WGS sequence"/>
</dbReference>
<gene>
    <name evidence="7" type="primary">mraZ</name>
    <name evidence="9" type="ORF">UT84_C0053G0002</name>
</gene>
<dbReference type="AlphaFoldDB" id="A0A0G0RDH1"/>
<comment type="similarity">
    <text evidence="7">Belongs to the MraZ family.</text>
</comment>
<dbReference type="GO" id="GO:0005737">
    <property type="term" value="C:cytoplasm"/>
    <property type="evidence" value="ECO:0007669"/>
    <property type="project" value="UniProtKB-UniRule"/>
</dbReference>
<evidence type="ECO:0000256" key="2">
    <source>
        <dbReference type="ARBA" id="ARBA00022490"/>
    </source>
</evidence>
<keyword evidence="6 7" id="KW-0804">Transcription</keyword>
<feature type="domain" description="SpoVT-AbrB" evidence="8">
    <location>
        <begin position="78"/>
        <end position="120"/>
    </location>
</feature>
<dbReference type="NCBIfam" id="TIGR00242">
    <property type="entry name" value="division/cell wall cluster transcriptional repressor MraZ"/>
    <property type="match status" value="1"/>
</dbReference>
<name>A0A0G0RDH1_9BACT</name>
<dbReference type="InterPro" id="IPR020603">
    <property type="entry name" value="MraZ_dom"/>
</dbReference>
<dbReference type="GO" id="GO:0003700">
    <property type="term" value="F:DNA-binding transcription factor activity"/>
    <property type="evidence" value="ECO:0007669"/>
    <property type="project" value="UniProtKB-UniRule"/>
</dbReference>
<dbReference type="PROSITE" id="PS51740">
    <property type="entry name" value="SPOVT_ABRB"/>
    <property type="match status" value="1"/>
</dbReference>
<dbReference type="InterPro" id="IPR007159">
    <property type="entry name" value="SpoVT-AbrB_dom"/>
</dbReference>
<dbReference type="PANTHER" id="PTHR34701:SF1">
    <property type="entry name" value="TRANSCRIPTIONAL REGULATOR MRAZ"/>
    <property type="match status" value="1"/>
</dbReference>
<dbReference type="PANTHER" id="PTHR34701">
    <property type="entry name" value="TRANSCRIPTIONAL REGULATOR MRAZ"/>
    <property type="match status" value="1"/>
</dbReference>
<dbReference type="GO" id="GO:0000976">
    <property type="term" value="F:transcription cis-regulatory region binding"/>
    <property type="evidence" value="ECO:0007669"/>
    <property type="project" value="TreeGrafter"/>
</dbReference>
<dbReference type="SUPFAM" id="SSF89447">
    <property type="entry name" value="AbrB/MazE/MraZ-like"/>
    <property type="match status" value="1"/>
</dbReference>